<keyword evidence="6" id="KW-0067">ATP-binding</keyword>
<dbReference type="SUPFAM" id="SSF52540">
    <property type="entry name" value="P-loop containing nucleoside triphosphate hydrolases"/>
    <property type="match status" value="1"/>
</dbReference>
<comment type="function">
    <text evidence="1">DNA-dependent ATPase that plays important roles in cellular responses to stalled DNA replication processes.</text>
</comment>
<gene>
    <name evidence="8" type="ORF">AJE_01626</name>
</gene>
<keyword evidence="5" id="KW-0547">Nucleotide-binding</keyword>
<dbReference type="GO" id="GO:0006261">
    <property type="term" value="P:DNA-templated DNA replication"/>
    <property type="evidence" value="ECO:0007669"/>
    <property type="project" value="TreeGrafter"/>
</dbReference>
<dbReference type="Gene3D" id="3.40.50.300">
    <property type="entry name" value="P-loop containing nucleotide triphosphate hydrolases"/>
    <property type="match status" value="1"/>
</dbReference>
<dbReference type="InterPro" id="IPR003593">
    <property type="entry name" value="AAA+_ATPase"/>
</dbReference>
<dbReference type="PANTHER" id="PTHR13779:SF7">
    <property type="entry name" value="ATPASE WRNIP1"/>
    <property type="match status" value="1"/>
</dbReference>
<dbReference type="GO" id="GO:0000731">
    <property type="term" value="P:DNA synthesis involved in DNA repair"/>
    <property type="evidence" value="ECO:0007669"/>
    <property type="project" value="TreeGrafter"/>
</dbReference>
<dbReference type="SUPFAM" id="SSF48019">
    <property type="entry name" value="post-AAA+ oligomerization domain-like"/>
    <property type="match status" value="1"/>
</dbReference>
<evidence type="ECO:0000256" key="4">
    <source>
        <dbReference type="ARBA" id="ARBA00022705"/>
    </source>
</evidence>
<feature type="domain" description="AAA+ ATPase" evidence="7">
    <location>
        <begin position="48"/>
        <end position="165"/>
    </location>
</feature>
<dbReference type="FunFam" id="1.20.272.10:FF:000001">
    <property type="entry name" value="Putative AAA family ATPase"/>
    <property type="match status" value="1"/>
</dbReference>
<dbReference type="InterPro" id="IPR021886">
    <property type="entry name" value="MgsA_C"/>
</dbReference>
<dbReference type="Gene3D" id="1.10.3710.10">
    <property type="entry name" value="DNA polymerase III clamp loader subunits, C-terminal domain"/>
    <property type="match status" value="1"/>
</dbReference>
<accession>H3ZAH2</accession>
<comment type="similarity">
    <text evidence="2">Belongs to the AAA ATPase family. RarA/MGS1/WRNIP1 subfamily.</text>
</comment>
<dbReference type="Pfam" id="PF16193">
    <property type="entry name" value="AAA_assoc_2"/>
    <property type="match status" value="1"/>
</dbReference>
<dbReference type="CDD" id="cd18139">
    <property type="entry name" value="HLD_clamp_RarA"/>
    <property type="match status" value="1"/>
</dbReference>
<dbReference type="InterPro" id="IPR051314">
    <property type="entry name" value="AAA_ATPase_RarA/MGS1/WRNIP1"/>
</dbReference>
<dbReference type="GO" id="GO:0005524">
    <property type="term" value="F:ATP binding"/>
    <property type="evidence" value="ECO:0007669"/>
    <property type="project" value="UniProtKB-KW"/>
</dbReference>
<dbReference type="GO" id="GO:0016887">
    <property type="term" value="F:ATP hydrolysis activity"/>
    <property type="evidence" value="ECO:0007669"/>
    <property type="project" value="InterPro"/>
</dbReference>
<reference evidence="8 9" key="1">
    <citation type="journal article" date="2012" name="J. Bacteriol.">
        <title>Genome Sequence of Extracellular-Protease-Producing Alishewanella jeotgali Isolated from Traditional Korean Fermented Seafood.</title>
        <authorList>
            <person name="Jung J."/>
            <person name="Chun J."/>
            <person name="Park W."/>
        </authorList>
    </citation>
    <scope>NUCLEOTIDE SEQUENCE [LARGE SCALE GENOMIC DNA]</scope>
    <source>
        <strain evidence="8 9">KCTC 22429</strain>
    </source>
</reference>
<evidence type="ECO:0000256" key="2">
    <source>
        <dbReference type="ARBA" id="ARBA00008959"/>
    </source>
</evidence>
<dbReference type="AlphaFoldDB" id="H3ZAH2"/>
<evidence type="ECO:0000313" key="9">
    <source>
        <dbReference type="Proteomes" id="UP000012046"/>
    </source>
</evidence>
<dbReference type="eggNOG" id="COG2256">
    <property type="taxonomic scope" value="Bacteria"/>
</dbReference>
<evidence type="ECO:0000256" key="3">
    <source>
        <dbReference type="ARBA" id="ARBA00020776"/>
    </source>
</evidence>
<dbReference type="RefSeq" id="WP_008949369.1">
    <property type="nucleotide sequence ID" value="NZ_AHTH01000005.1"/>
</dbReference>
<evidence type="ECO:0000256" key="6">
    <source>
        <dbReference type="ARBA" id="ARBA00022840"/>
    </source>
</evidence>
<dbReference type="Pfam" id="PF00004">
    <property type="entry name" value="AAA"/>
    <property type="match status" value="1"/>
</dbReference>
<dbReference type="Proteomes" id="UP000012046">
    <property type="component" value="Unassembled WGS sequence"/>
</dbReference>
<dbReference type="GO" id="GO:0008047">
    <property type="term" value="F:enzyme activator activity"/>
    <property type="evidence" value="ECO:0007669"/>
    <property type="project" value="TreeGrafter"/>
</dbReference>
<dbReference type="PANTHER" id="PTHR13779">
    <property type="entry name" value="WERNER HELICASE-INTERACTING PROTEIN 1 FAMILY MEMBER"/>
    <property type="match status" value="1"/>
</dbReference>
<keyword evidence="4" id="KW-0235">DNA replication</keyword>
<proteinExistence type="inferred from homology"/>
<evidence type="ECO:0000256" key="1">
    <source>
        <dbReference type="ARBA" id="ARBA00002393"/>
    </source>
</evidence>
<evidence type="ECO:0000259" key="7">
    <source>
        <dbReference type="SMART" id="SM00382"/>
    </source>
</evidence>
<dbReference type="Pfam" id="PF12002">
    <property type="entry name" value="MgsA_C"/>
    <property type="match status" value="1"/>
</dbReference>
<dbReference type="GO" id="GO:0017116">
    <property type="term" value="F:single-stranded DNA helicase activity"/>
    <property type="evidence" value="ECO:0007669"/>
    <property type="project" value="TreeGrafter"/>
</dbReference>
<dbReference type="GO" id="GO:0003677">
    <property type="term" value="F:DNA binding"/>
    <property type="evidence" value="ECO:0007669"/>
    <property type="project" value="InterPro"/>
</dbReference>
<organism evidence="8 9">
    <name type="scientific">Alishewanella jeotgali KCTC 22429</name>
    <dbReference type="NCBI Taxonomy" id="1129374"/>
    <lineage>
        <taxon>Bacteria</taxon>
        <taxon>Pseudomonadati</taxon>
        <taxon>Pseudomonadota</taxon>
        <taxon>Gammaproteobacteria</taxon>
        <taxon>Alteromonadales</taxon>
        <taxon>Alteromonadaceae</taxon>
        <taxon>Alishewanella</taxon>
    </lineage>
</organism>
<sequence>MATLPLEFGSDFRPLAARLRPRQLADYVGQQHLLAAGSPLQQAILAGRVHSLILWGPPGTGKTTLAELIAGHAQAQMQRLSAVTAGIKEIRDSIQQAKLHQQQYQQRTLLFVDEVHRFNKAQQDAFLPHIENGTIIFIGATTENPAFALNNAILSRARVCVLKPLTEADLQQVLARALTDAELGLGAQQLTLEPAAEQLLLRLANGDARRLLNLLEQLAELAAPQSELTVAQVQQIVPQQLPGFDRDGDLFYDLISALHKSVRGSDPDAALYWFARILAGGGDPLYVARRLLAIASEDIGNADPRALTLALNAWDTFSRVGPAEGERAIAQALVYLALAPKSNAVYLAFNQAKALVAERPDYPVPLHLRNAPTALQQQLGHGAGYRYAHDEPGAYAAGERYLPPELWQQQLYQPSERGMEKQLAEKLRYLRALDAQSPKQRDAEPKSKS</sequence>
<evidence type="ECO:0000256" key="5">
    <source>
        <dbReference type="ARBA" id="ARBA00022741"/>
    </source>
</evidence>
<dbReference type="SMART" id="SM00382">
    <property type="entry name" value="AAA"/>
    <property type="match status" value="1"/>
</dbReference>
<dbReference type="InterPro" id="IPR008921">
    <property type="entry name" value="DNA_pol3_clamp-load_cplx_C"/>
</dbReference>
<dbReference type="EMBL" id="AHTH01000005">
    <property type="protein sequence ID" value="EHR41936.1"/>
    <property type="molecule type" value="Genomic_DNA"/>
</dbReference>
<protein>
    <recommendedName>
        <fullName evidence="3">Replication-associated recombination protein A</fullName>
    </recommendedName>
</protein>
<dbReference type="CDD" id="cd00009">
    <property type="entry name" value="AAA"/>
    <property type="match status" value="1"/>
</dbReference>
<dbReference type="PATRIC" id="fig|1129374.4.peg.325"/>
<dbReference type="Gene3D" id="1.10.8.60">
    <property type="match status" value="1"/>
</dbReference>
<dbReference type="FunFam" id="3.40.50.300:FF:000137">
    <property type="entry name" value="Replication-associated recombination protein A"/>
    <property type="match status" value="1"/>
</dbReference>
<dbReference type="STRING" id="1129374.AJE_01626"/>
<comment type="caution">
    <text evidence="8">The sequence shown here is derived from an EMBL/GenBank/DDBJ whole genome shotgun (WGS) entry which is preliminary data.</text>
</comment>
<dbReference type="Gene3D" id="1.20.272.10">
    <property type="match status" value="1"/>
</dbReference>
<name>H3ZAH2_9ALTE</name>
<keyword evidence="9" id="KW-1185">Reference proteome</keyword>
<dbReference type="InterPro" id="IPR032423">
    <property type="entry name" value="AAA_assoc_2"/>
</dbReference>
<dbReference type="InterPro" id="IPR003959">
    <property type="entry name" value="ATPase_AAA_core"/>
</dbReference>
<dbReference type="InterPro" id="IPR027417">
    <property type="entry name" value="P-loop_NTPase"/>
</dbReference>
<evidence type="ECO:0000313" key="8">
    <source>
        <dbReference type="EMBL" id="EHR41936.1"/>
    </source>
</evidence>